<organism evidence="6 7">
    <name type="scientific">Oesophagostomum dentatum</name>
    <name type="common">Nodular worm</name>
    <dbReference type="NCBI Taxonomy" id="61180"/>
    <lineage>
        <taxon>Eukaryota</taxon>
        <taxon>Metazoa</taxon>
        <taxon>Ecdysozoa</taxon>
        <taxon>Nematoda</taxon>
        <taxon>Chromadorea</taxon>
        <taxon>Rhabditida</taxon>
        <taxon>Rhabditina</taxon>
        <taxon>Rhabditomorpha</taxon>
        <taxon>Strongyloidea</taxon>
        <taxon>Strongylidae</taxon>
        <taxon>Oesophagostomum</taxon>
    </lineage>
</organism>
<evidence type="ECO:0000313" key="6">
    <source>
        <dbReference type="EMBL" id="KHJ97002.1"/>
    </source>
</evidence>
<keyword evidence="7" id="KW-1185">Reference proteome</keyword>
<dbReference type="InterPro" id="IPR017853">
    <property type="entry name" value="GH"/>
</dbReference>
<dbReference type="InterPro" id="IPR038901">
    <property type="entry name" value="HEXDC-like"/>
</dbReference>
<dbReference type="EMBL" id="KN549541">
    <property type="protein sequence ID" value="KHJ97002.1"/>
    <property type="molecule type" value="Genomic_DNA"/>
</dbReference>
<dbReference type="Proteomes" id="UP000053660">
    <property type="component" value="Unassembled WGS sequence"/>
</dbReference>
<dbReference type="EC" id="3.2.1.52" evidence="3"/>
<evidence type="ECO:0000256" key="2">
    <source>
        <dbReference type="ARBA" id="ARBA00006285"/>
    </source>
</evidence>
<dbReference type="Pfam" id="PF00728">
    <property type="entry name" value="Glyco_hydro_20"/>
    <property type="match status" value="1"/>
</dbReference>
<sequence>MFPYSGNLTQVRRSDSYDVSDIAKINELAARNRLEIIPLVQTFGHMEFVLKHSAFFELRENVIATIVHLDLKGAPPILKVYEWLFPLLKKMNVDGVLMEYEDMFPYSGNLTQVRRSDSYDVSDIAKINEVQALHPHSKRIHIGADEALHIAEDYRCKARLSAIGETDPNRAKEKLKLNHIANVARLAKSAGFEEVFAWNDMFDKSYVEDMHQFELGKLIIPVVWGYRTDVTAEGYFPDGLFDRIAQVFRKIYFASAFKGAQWQGENYIDVERYLQTHQSYVELYRKFSKLKEELSKYYLPNDVNEFLNTKVFSLRLALS</sequence>
<reference evidence="6 7" key="1">
    <citation type="submission" date="2014-03" db="EMBL/GenBank/DDBJ databases">
        <title>Draft genome of the hookworm Oesophagostomum dentatum.</title>
        <authorList>
            <person name="Mitreva M."/>
        </authorList>
    </citation>
    <scope>NUCLEOTIDE SEQUENCE [LARGE SCALE GENOMIC DNA]</scope>
    <source>
        <strain evidence="6 7">OD-Hann</strain>
    </source>
</reference>
<proteinExistence type="inferred from homology"/>
<accession>A0A0B1TME6</accession>
<name>A0A0B1TME6_OESDE</name>
<dbReference type="GO" id="GO:0005975">
    <property type="term" value="P:carbohydrate metabolic process"/>
    <property type="evidence" value="ECO:0007669"/>
    <property type="project" value="InterPro"/>
</dbReference>
<dbReference type="AlphaFoldDB" id="A0A0B1TME6"/>
<keyword evidence="4" id="KW-0378">Hydrolase</keyword>
<dbReference type="PANTHER" id="PTHR21040:SF12">
    <property type="entry name" value="BETA-N-ACETYLHEXOSAMINIDASE"/>
    <property type="match status" value="1"/>
</dbReference>
<protein>
    <recommendedName>
        <fullName evidence="3">beta-N-acetylhexosaminidase</fullName>
        <ecNumber evidence="3">3.2.1.52</ecNumber>
    </recommendedName>
</protein>
<gene>
    <name evidence="6" type="ORF">OESDEN_03022</name>
</gene>
<dbReference type="Gene3D" id="3.20.20.80">
    <property type="entry name" value="Glycosidases"/>
    <property type="match status" value="2"/>
</dbReference>
<dbReference type="SUPFAM" id="SSF51445">
    <property type="entry name" value="(Trans)glycosidases"/>
    <property type="match status" value="1"/>
</dbReference>
<evidence type="ECO:0000256" key="3">
    <source>
        <dbReference type="ARBA" id="ARBA00012663"/>
    </source>
</evidence>
<feature type="domain" description="Glycoside hydrolase family 20 catalytic" evidence="5">
    <location>
        <begin position="13"/>
        <end position="260"/>
    </location>
</feature>
<evidence type="ECO:0000259" key="5">
    <source>
        <dbReference type="Pfam" id="PF00728"/>
    </source>
</evidence>
<evidence type="ECO:0000256" key="4">
    <source>
        <dbReference type="ARBA" id="ARBA00022801"/>
    </source>
</evidence>
<evidence type="ECO:0000256" key="1">
    <source>
        <dbReference type="ARBA" id="ARBA00001231"/>
    </source>
</evidence>
<evidence type="ECO:0000313" key="7">
    <source>
        <dbReference type="Proteomes" id="UP000053660"/>
    </source>
</evidence>
<comment type="catalytic activity">
    <reaction evidence="1">
        <text>Hydrolysis of terminal non-reducing N-acetyl-D-hexosamine residues in N-acetyl-beta-D-hexosaminides.</text>
        <dbReference type="EC" id="3.2.1.52"/>
    </reaction>
</comment>
<dbReference type="GO" id="GO:0004563">
    <property type="term" value="F:beta-N-acetylhexosaminidase activity"/>
    <property type="evidence" value="ECO:0007669"/>
    <property type="project" value="UniProtKB-EC"/>
</dbReference>
<dbReference type="OrthoDB" id="10023921at2759"/>
<dbReference type="InterPro" id="IPR015883">
    <property type="entry name" value="Glyco_hydro_20_cat"/>
</dbReference>
<dbReference type="PANTHER" id="PTHR21040">
    <property type="entry name" value="BCDNA.GH04120"/>
    <property type="match status" value="1"/>
</dbReference>
<comment type="similarity">
    <text evidence="2">Belongs to the glycosyl hydrolase 20 family.</text>
</comment>